<evidence type="ECO:0000259" key="1">
    <source>
        <dbReference type="Pfam" id="PF01937"/>
    </source>
</evidence>
<reference evidence="3" key="1">
    <citation type="submission" date="2016-02" db="EMBL/GenBank/DDBJ databases">
        <authorList>
            <person name="Holder M.E."/>
            <person name="Ajami N.J."/>
            <person name="Petrosino J.F."/>
        </authorList>
    </citation>
    <scope>NUCLEOTIDE SEQUENCE [LARGE SCALE GENOMIC DNA]</scope>
    <source>
        <strain evidence="3">CCUG 45958</strain>
    </source>
</reference>
<organism evidence="2 3">
    <name type="scientific">Desulfovibrio fairfieldensis</name>
    <dbReference type="NCBI Taxonomy" id="44742"/>
    <lineage>
        <taxon>Bacteria</taxon>
        <taxon>Pseudomonadati</taxon>
        <taxon>Thermodesulfobacteriota</taxon>
        <taxon>Desulfovibrionia</taxon>
        <taxon>Desulfovibrionales</taxon>
        <taxon>Desulfovibrionaceae</taxon>
        <taxon>Desulfovibrio</taxon>
    </lineage>
</organism>
<sequence length="583" mass="67405">MKKSREPSSVRDIRLGRDVCFDAWLYSMLMDNNLAYRMNPDIIASPEQLAFMIQLDDNQVYLPCSDATFAMLRADNLLPKLQAQYNRAWRIIMRLIRSMVQDRVERRRILHFCRYRFLQYIAQRTLIPSRLVKRMTDLVLAQSYSLGDPWRERRSASTLRQQEMLDMPEIRNNLEAMPRGKLPADMCETRQLLDSLELVRFFCLSAMAKEWQERLPSAQGIHRAMREAEQAAAPLRGYFSRTAGRSATVLFLCDADGGILFDLAMLQSLIRMGHRVICAVKSGFYFFAPTMDDMESDPTLERWLRGGIVLRETQLGKNDLLRHLREHRLVVIDDGTRERLNLYRVSVTFSRAWKEADVVLCKGWRAADIFLGSSHEFTRDIVCYWRDESGFRIELRRHAAAARKFSEEDIAAQADAIIKEMRAAHSEGRSVMFYSCVIGSIPGQTSVAVTLARTFVDNLRKKMDNILIINPAEHFVEGMDGDDLMFMWERVQRSGLIDVWRFQTVEDIEESFALLGRKVPPSWSGKDATYSTGCTKEMRIALDMQAKNREMQIIGPEPRLFFRRGEYGVGKYFDASISRPTGR</sequence>
<accession>A0A109W448</accession>
<protein>
    <recommendedName>
        <fullName evidence="1">Damage-control phosphatase ARMT1-like metal-binding domain-containing protein</fullName>
    </recommendedName>
</protein>
<feature type="domain" description="Damage-control phosphatase ARMT1-like metal-binding" evidence="1">
    <location>
        <begin position="243"/>
        <end position="363"/>
    </location>
</feature>
<dbReference type="KEGG" id="dfi:AXF13_06545"/>
<dbReference type="Pfam" id="PF01937">
    <property type="entry name" value="ARMT1-like_dom"/>
    <property type="match status" value="1"/>
</dbReference>
<dbReference type="InterPro" id="IPR002791">
    <property type="entry name" value="ARMT1-like_metal-bd"/>
</dbReference>
<evidence type="ECO:0000313" key="2">
    <source>
        <dbReference type="EMBL" id="AMD89795.1"/>
    </source>
</evidence>
<dbReference type="STRING" id="44742.AXF13_06545"/>
<evidence type="ECO:0000313" key="3">
    <source>
        <dbReference type="Proteomes" id="UP000069241"/>
    </source>
</evidence>
<dbReference type="InterPro" id="IPR036075">
    <property type="entry name" value="ARMT-1-like_metal-bd_sf"/>
</dbReference>
<dbReference type="RefSeq" id="WP_062252110.1">
    <property type="nucleotide sequence ID" value="NZ_CP014229.1"/>
</dbReference>
<proteinExistence type="predicted"/>
<dbReference type="Gene3D" id="3.40.50.10880">
    <property type="entry name" value="Uncharacterised protein PF01937, DUF89, domain 3"/>
    <property type="match status" value="1"/>
</dbReference>
<dbReference type="EMBL" id="CP014229">
    <property type="protein sequence ID" value="AMD89795.1"/>
    <property type="molecule type" value="Genomic_DNA"/>
</dbReference>
<keyword evidence="3" id="KW-1185">Reference proteome</keyword>
<dbReference type="SUPFAM" id="SSF111321">
    <property type="entry name" value="AF1104-like"/>
    <property type="match status" value="1"/>
</dbReference>
<gene>
    <name evidence="2" type="ORF">AXF13_06545</name>
</gene>
<name>A0A109W448_9BACT</name>
<dbReference type="AlphaFoldDB" id="A0A109W448"/>
<dbReference type="Proteomes" id="UP000069241">
    <property type="component" value="Chromosome"/>
</dbReference>